<accession>A0A9Q0HEU2</accession>
<sequence>MSVRCMRTVRLMRDRSDPSDRDHGGIEWYVCHTGSDYGTVYLNHGKLITNVEGWKNRGSRRCLVSSRQTVLPFKESNSGFYVVICCLGLQGFCKKGLPQVLSKIDSNKKLL</sequence>
<protein>
    <submittedName>
        <fullName evidence="1">Uncharacterized protein</fullName>
    </submittedName>
</protein>
<organism evidence="1 2">
    <name type="scientific">Protea cynaroides</name>
    <dbReference type="NCBI Taxonomy" id="273540"/>
    <lineage>
        <taxon>Eukaryota</taxon>
        <taxon>Viridiplantae</taxon>
        <taxon>Streptophyta</taxon>
        <taxon>Embryophyta</taxon>
        <taxon>Tracheophyta</taxon>
        <taxon>Spermatophyta</taxon>
        <taxon>Magnoliopsida</taxon>
        <taxon>Proteales</taxon>
        <taxon>Proteaceae</taxon>
        <taxon>Protea</taxon>
    </lineage>
</organism>
<reference evidence="1" key="1">
    <citation type="journal article" date="2023" name="Plant J.">
        <title>The genome of the king protea, Protea cynaroides.</title>
        <authorList>
            <person name="Chang J."/>
            <person name="Duong T.A."/>
            <person name="Schoeman C."/>
            <person name="Ma X."/>
            <person name="Roodt D."/>
            <person name="Barker N."/>
            <person name="Li Z."/>
            <person name="Van de Peer Y."/>
            <person name="Mizrachi E."/>
        </authorList>
    </citation>
    <scope>NUCLEOTIDE SEQUENCE</scope>
    <source>
        <tissue evidence="1">Young leaves</tissue>
    </source>
</reference>
<name>A0A9Q0HEU2_9MAGN</name>
<evidence type="ECO:0000313" key="1">
    <source>
        <dbReference type="EMBL" id="KAJ4964470.1"/>
    </source>
</evidence>
<gene>
    <name evidence="1" type="ORF">NE237_024409</name>
</gene>
<proteinExistence type="predicted"/>
<dbReference type="Proteomes" id="UP001141806">
    <property type="component" value="Unassembled WGS sequence"/>
</dbReference>
<comment type="caution">
    <text evidence="1">The sequence shown here is derived from an EMBL/GenBank/DDBJ whole genome shotgun (WGS) entry which is preliminary data.</text>
</comment>
<evidence type="ECO:0000313" key="2">
    <source>
        <dbReference type="Proteomes" id="UP001141806"/>
    </source>
</evidence>
<dbReference type="EMBL" id="JAMYWD010000008">
    <property type="protein sequence ID" value="KAJ4964470.1"/>
    <property type="molecule type" value="Genomic_DNA"/>
</dbReference>
<keyword evidence="2" id="KW-1185">Reference proteome</keyword>
<dbReference type="AlphaFoldDB" id="A0A9Q0HEU2"/>